<proteinExistence type="predicted"/>
<sequence length="127" mass="14462">MKKQKLVLLLSLFFALTINVAQAQESTKKEKTEKKEFKVSKEVLKTYVGTYEVDANVSVSITLEDGFLYGEPTGQRKLKLIPTSEHRFTLKEIGADLLFNKNDKGKIDSFYLIRGVQETKATRIESK</sequence>
<evidence type="ECO:0000259" key="2">
    <source>
        <dbReference type="Pfam" id="PF11954"/>
    </source>
</evidence>
<dbReference type="Pfam" id="PF11954">
    <property type="entry name" value="DUF3471"/>
    <property type="match status" value="1"/>
</dbReference>
<name>A0ABW5LU29_9FLAO</name>
<dbReference type="InterPro" id="IPR021860">
    <property type="entry name" value="Peptidase_S12_Pab87-rel_C"/>
</dbReference>
<keyword evidence="1" id="KW-0732">Signal</keyword>
<keyword evidence="4" id="KW-1185">Reference proteome</keyword>
<accession>A0ABW5LU29</accession>
<dbReference type="RefSeq" id="WP_379667030.1">
    <property type="nucleotide sequence ID" value="NZ_JBHULH010000008.1"/>
</dbReference>
<comment type="caution">
    <text evidence="3">The sequence shown here is derived from an EMBL/GenBank/DDBJ whole genome shotgun (WGS) entry which is preliminary data.</text>
</comment>
<feature type="chain" id="PRO_5047070043" evidence="1">
    <location>
        <begin position="24"/>
        <end position="127"/>
    </location>
</feature>
<dbReference type="Proteomes" id="UP001597508">
    <property type="component" value="Unassembled WGS sequence"/>
</dbReference>
<evidence type="ECO:0000256" key="1">
    <source>
        <dbReference type="SAM" id="SignalP"/>
    </source>
</evidence>
<reference evidence="4" key="1">
    <citation type="journal article" date="2019" name="Int. J. Syst. Evol. Microbiol.">
        <title>The Global Catalogue of Microorganisms (GCM) 10K type strain sequencing project: providing services to taxonomists for standard genome sequencing and annotation.</title>
        <authorList>
            <consortium name="The Broad Institute Genomics Platform"/>
            <consortium name="The Broad Institute Genome Sequencing Center for Infectious Disease"/>
            <person name="Wu L."/>
            <person name="Ma J."/>
        </authorList>
    </citation>
    <scope>NUCLEOTIDE SEQUENCE [LARGE SCALE GENOMIC DNA]</scope>
    <source>
        <strain evidence="4">KCTC 52127</strain>
    </source>
</reference>
<feature type="signal peptide" evidence="1">
    <location>
        <begin position="1"/>
        <end position="23"/>
    </location>
</feature>
<evidence type="ECO:0000313" key="4">
    <source>
        <dbReference type="Proteomes" id="UP001597508"/>
    </source>
</evidence>
<organism evidence="3 4">
    <name type="scientific">Pseudotenacibaculum haliotis</name>
    <dbReference type="NCBI Taxonomy" id="1862138"/>
    <lineage>
        <taxon>Bacteria</taxon>
        <taxon>Pseudomonadati</taxon>
        <taxon>Bacteroidota</taxon>
        <taxon>Flavobacteriia</taxon>
        <taxon>Flavobacteriales</taxon>
        <taxon>Flavobacteriaceae</taxon>
        <taxon>Pseudotenacibaculum</taxon>
    </lineage>
</organism>
<gene>
    <name evidence="3" type="ORF">ACFSRZ_13195</name>
</gene>
<dbReference type="EMBL" id="JBHULH010000008">
    <property type="protein sequence ID" value="MFD2568328.1"/>
    <property type="molecule type" value="Genomic_DNA"/>
</dbReference>
<protein>
    <submittedName>
        <fullName evidence="3">DUF3471 domain-containing protein</fullName>
    </submittedName>
</protein>
<evidence type="ECO:0000313" key="3">
    <source>
        <dbReference type="EMBL" id="MFD2568328.1"/>
    </source>
</evidence>
<feature type="domain" description="Peptidase S12 Pab87-related C-terminal" evidence="2">
    <location>
        <begin position="38"/>
        <end position="111"/>
    </location>
</feature>